<dbReference type="OrthoDB" id="9796129at2"/>
<feature type="domain" description="N-acetyltransferase" evidence="1">
    <location>
        <begin position="6"/>
        <end position="157"/>
    </location>
</feature>
<proteinExistence type="predicted"/>
<sequence length="157" mass="16946">MSGAAYAVRRLGPGDLDLMRGMLDLFGEVFAEPDTYGGAVPDDAYLARLLGKPTFIALVAIAGDNVIGGLAAYELEKFEQARSEIYIYDLAVSAAHRRRGIATALIDFTRHIGAECGAHVVFVQADPGDDPAIALYSKLGQREDVHHFDIAVAARRR</sequence>
<dbReference type="NCBIfam" id="NF033083">
    <property type="entry name" value="AAC_3_I"/>
    <property type="match status" value="1"/>
</dbReference>
<dbReference type="GO" id="GO:0016747">
    <property type="term" value="F:acyltransferase activity, transferring groups other than amino-acyl groups"/>
    <property type="evidence" value="ECO:0007669"/>
    <property type="project" value="InterPro"/>
</dbReference>
<dbReference type="AlphaFoldDB" id="A0A4V3DEU9"/>
<evidence type="ECO:0000259" key="1">
    <source>
        <dbReference type="PROSITE" id="PS51186"/>
    </source>
</evidence>
<organism evidence="2 3">
    <name type="scientific">Dongia mobilis</name>
    <dbReference type="NCBI Taxonomy" id="578943"/>
    <lineage>
        <taxon>Bacteria</taxon>
        <taxon>Pseudomonadati</taxon>
        <taxon>Pseudomonadota</taxon>
        <taxon>Alphaproteobacteria</taxon>
        <taxon>Rhodospirillales</taxon>
        <taxon>Dongiaceae</taxon>
        <taxon>Dongia</taxon>
    </lineage>
</organism>
<dbReference type="EMBL" id="SNYW01000007">
    <property type="protein sequence ID" value="TDQ83100.1"/>
    <property type="molecule type" value="Genomic_DNA"/>
</dbReference>
<accession>A0A4V3DEU9</accession>
<comment type="caution">
    <text evidence="2">The sequence shown here is derived from an EMBL/GenBank/DDBJ whole genome shotgun (WGS) entry which is preliminary data.</text>
</comment>
<dbReference type="Proteomes" id="UP000295783">
    <property type="component" value="Unassembled WGS sequence"/>
</dbReference>
<name>A0A4V3DEU9_9PROT</name>
<evidence type="ECO:0000313" key="3">
    <source>
        <dbReference type="Proteomes" id="UP000295783"/>
    </source>
</evidence>
<dbReference type="PANTHER" id="PTHR43072">
    <property type="entry name" value="N-ACETYLTRANSFERASE"/>
    <property type="match status" value="1"/>
</dbReference>
<dbReference type="RefSeq" id="WP_133612885.1">
    <property type="nucleotide sequence ID" value="NZ_SNYW01000007.1"/>
</dbReference>
<dbReference type="CDD" id="cd04301">
    <property type="entry name" value="NAT_SF"/>
    <property type="match status" value="1"/>
</dbReference>
<dbReference type="InterPro" id="IPR000182">
    <property type="entry name" value="GNAT_dom"/>
</dbReference>
<dbReference type="Pfam" id="PF00583">
    <property type="entry name" value="Acetyltransf_1"/>
    <property type="match status" value="1"/>
</dbReference>
<dbReference type="PROSITE" id="PS51186">
    <property type="entry name" value="GNAT"/>
    <property type="match status" value="1"/>
</dbReference>
<dbReference type="SUPFAM" id="SSF55729">
    <property type="entry name" value="Acyl-CoA N-acyltransferases (Nat)"/>
    <property type="match status" value="1"/>
</dbReference>
<reference evidence="2 3" key="1">
    <citation type="submission" date="2019-03" db="EMBL/GenBank/DDBJ databases">
        <title>Genomic Encyclopedia of Type Strains, Phase III (KMG-III): the genomes of soil and plant-associated and newly described type strains.</title>
        <authorList>
            <person name="Whitman W."/>
        </authorList>
    </citation>
    <scope>NUCLEOTIDE SEQUENCE [LARGE SCALE GENOMIC DNA]</scope>
    <source>
        <strain evidence="2 3">CGMCC 1.7660</strain>
    </source>
</reference>
<protein>
    <submittedName>
        <fullName evidence="2">Aminoglycoside 3-N-acetyltransferase I</fullName>
    </submittedName>
</protein>
<dbReference type="InterPro" id="IPR016181">
    <property type="entry name" value="Acyl_CoA_acyltransferase"/>
</dbReference>
<gene>
    <name evidence="2" type="ORF">A8950_1383</name>
</gene>
<dbReference type="Gene3D" id="3.40.630.30">
    <property type="match status" value="1"/>
</dbReference>
<dbReference type="PANTHER" id="PTHR43072:SF60">
    <property type="entry name" value="L-2,4-DIAMINOBUTYRIC ACID ACETYLTRANSFERASE"/>
    <property type="match status" value="1"/>
</dbReference>
<evidence type="ECO:0000313" key="2">
    <source>
        <dbReference type="EMBL" id="TDQ83100.1"/>
    </source>
</evidence>
<keyword evidence="3" id="KW-1185">Reference proteome</keyword>
<keyword evidence="2" id="KW-0808">Transferase</keyword>